<evidence type="ECO:0000259" key="4">
    <source>
        <dbReference type="PROSITE" id="PS51770"/>
    </source>
</evidence>
<dbReference type="Proteomes" id="UP000645257">
    <property type="component" value="Unassembled WGS sequence"/>
</dbReference>
<dbReference type="CDD" id="cd03442">
    <property type="entry name" value="BFIT_BACH"/>
    <property type="match status" value="1"/>
</dbReference>
<gene>
    <name evidence="5" type="ORF">GCM10011289_20870</name>
</gene>
<dbReference type="InterPro" id="IPR033120">
    <property type="entry name" value="HOTDOG_ACOT"/>
</dbReference>
<organism evidence="5 6">
    <name type="scientific">Paludibacterium paludis</name>
    <dbReference type="NCBI Taxonomy" id="1225769"/>
    <lineage>
        <taxon>Bacteria</taxon>
        <taxon>Pseudomonadati</taxon>
        <taxon>Pseudomonadota</taxon>
        <taxon>Betaproteobacteria</taxon>
        <taxon>Neisseriales</taxon>
        <taxon>Chromobacteriaceae</taxon>
        <taxon>Paludibacterium</taxon>
    </lineage>
</organism>
<reference evidence="5" key="2">
    <citation type="submission" date="2020-09" db="EMBL/GenBank/DDBJ databases">
        <authorList>
            <person name="Sun Q."/>
            <person name="Kim S."/>
        </authorList>
    </citation>
    <scope>NUCLEOTIDE SEQUENCE</scope>
    <source>
        <strain evidence="5">KCTC 32182</strain>
    </source>
</reference>
<reference evidence="5" key="1">
    <citation type="journal article" date="2014" name="Int. J. Syst. Evol. Microbiol.">
        <title>Complete genome sequence of Corynebacterium casei LMG S-19264T (=DSM 44701T), isolated from a smear-ripened cheese.</title>
        <authorList>
            <consortium name="US DOE Joint Genome Institute (JGI-PGF)"/>
            <person name="Walter F."/>
            <person name="Albersmeier A."/>
            <person name="Kalinowski J."/>
            <person name="Ruckert C."/>
        </authorList>
    </citation>
    <scope>NUCLEOTIDE SEQUENCE</scope>
    <source>
        <strain evidence="5">KCTC 32182</strain>
    </source>
</reference>
<dbReference type="PANTHER" id="PTHR11049:SF24">
    <property type="entry name" value="CYTOSOLIC ACYL COENZYME A THIOESTER HYDROLASE"/>
    <property type="match status" value="1"/>
</dbReference>
<dbReference type="EMBL" id="BMYX01000011">
    <property type="protein sequence ID" value="GGY17307.1"/>
    <property type="molecule type" value="Genomic_DNA"/>
</dbReference>
<dbReference type="InterPro" id="IPR006683">
    <property type="entry name" value="Thioestr_dom"/>
</dbReference>
<dbReference type="GO" id="GO:0052816">
    <property type="term" value="F:long-chain fatty acyl-CoA hydrolase activity"/>
    <property type="evidence" value="ECO:0007669"/>
    <property type="project" value="TreeGrafter"/>
</dbReference>
<dbReference type="GO" id="GO:0006637">
    <property type="term" value="P:acyl-CoA metabolic process"/>
    <property type="evidence" value="ECO:0007669"/>
    <property type="project" value="TreeGrafter"/>
</dbReference>
<dbReference type="SUPFAM" id="SSF54637">
    <property type="entry name" value="Thioesterase/thiol ester dehydrase-isomerase"/>
    <property type="match status" value="1"/>
</dbReference>
<dbReference type="InterPro" id="IPR040170">
    <property type="entry name" value="Cytosol_ACT"/>
</dbReference>
<dbReference type="RefSeq" id="WP_189534040.1">
    <property type="nucleotide sequence ID" value="NZ_CP069161.1"/>
</dbReference>
<keyword evidence="2 3" id="KW-0378">Hydrolase</keyword>
<keyword evidence="6" id="KW-1185">Reference proteome</keyword>
<comment type="similarity">
    <text evidence="1">Belongs to the acyl coenzyme A hydrolase family.</text>
</comment>
<evidence type="ECO:0000313" key="5">
    <source>
        <dbReference type="EMBL" id="GGY17307.1"/>
    </source>
</evidence>
<dbReference type="AlphaFoldDB" id="A0A918P3T2"/>
<evidence type="ECO:0000256" key="3">
    <source>
        <dbReference type="PROSITE-ProRule" id="PRU01106"/>
    </source>
</evidence>
<accession>A0A918P3T2</accession>
<sequence>MDIPCDKMPALRVRALPISTDAYGRVQAGWLMNQIDLAGSLVAERESCGPVALVAVNAFQFSLPILLGDVVNLYVEKLRVGQKSITLKITVSSERMSGETVFITEVIVTFVAVDLQGKSRLLGETSAGIP</sequence>
<dbReference type="GO" id="GO:0005829">
    <property type="term" value="C:cytosol"/>
    <property type="evidence" value="ECO:0007669"/>
    <property type="project" value="TreeGrafter"/>
</dbReference>
<protein>
    <submittedName>
        <fullName evidence="5">Acyl-CoA thioesterase</fullName>
    </submittedName>
</protein>
<dbReference type="Gene3D" id="3.10.129.10">
    <property type="entry name" value="Hotdog Thioesterase"/>
    <property type="match status" value="1"/>
</dbReference>
<evidence type="ECO:0000256" key="2">
    <source>
        <dbReference type="ARBA" id="ARBA00022801"/>
    </source>
</evidence>
<comment type="caution">
    <text evidence="5">The sequence shown here is derived from an EMBL/GenBank/DDBJ whole genome shotgun (WGS) entry which is preliminary data.</text>
</comment>
<proteinExistence type="inferred from homology"/>
<dbReference type="GO" id="GO:0009062">
    <property type="term" value="P:fatty acid catabolic process"/>
    <property type="evidence" value="ECO:0007669"/>
    <property type="project" value="TreeGrafter"/>
</dbReference>
<dbReference type="Pfam" id="PF03061">
    <property type="entry name" value="4HBT"/>
    <property type="match status" value="1"/>
</dbReference>
<feature type="domain" description="HotDog ACOT-type" evidence="4">
    <location>
        <begin position="5"/>
        <end position="116"/>
    </location>
</feature>
<evidence type="ECO:0000256" key="1">
    <source>
        <dbReference type="ARBA" id="ARBA00010458"/>
    </source>
</evidence>
<dbReference type="PROSITE" id="PS51770">
    <property type="entry name" value="HOTDOG_ACOT"/>
    <property type="match status" value="1"/>
</dbReference>
<dbReference type="PANTHER" id="PTHR11049">
    <property type="entry name" value="ACYL COENZYME A THIOESTER HYDROLASE"/>
    <property type="match status" value="1"/>
</dbReference>
<evidence type="ECO:0000313" key="6">
    <source>
        <dbReference type="Proteomes" id="UP000645257"/>
    </source>
</evidence>
<dbReference type="InterPro" id="IPR029069">
    <property type="entry name" value="HotDog_dom_sf"/>
</dbReference>
<name>A0A918P3T2_9NEIS</name>